<dbReference type="Gene3D" id="3.40.710.10">
    <property type="entry name" value="DD-peptidase/beta-lactamase superfamily"/>
    <property type="match status" value="1"/>
</dbReference>
<dbReference type="InterPro" id="IPR000871">
    <property type="entry name" value="Beta-lactam_class-A"/>
</dbReference>
<dbReference type="GO" id="GO:0008800">
    <property type="term" value="F:beta-lactamase activity"/>
    <property type="evidence" value="ECO:0007669"/>
    <property type="project" value="UniProtKB-EC"/>
</dbReference>
<dbReference type="PANTHER" id="PTHR35333">
    <property type="entry name" value="BETA-LACTAMASE"/>
    <property type="match status" value="1"/>
</dbReference>
<dbReference type="InterPro" id="IPR045155">
    <property type="entry name" value="Beta-lactam_cat"/>
</dbReference>
<evidence type="ECO:0000256" key="2">
    <source>
        <dbReference type="ARBA" id="ARBA00009009"/>
    </source>
</evidence>
<evidence type="ECO:0000313" key="5">
    <source>
        <dbReference type="EMBL" id="GLI38613.1"/>
    </source>
</evidence>
<comment type="caution">
    <text evidence="5">The sequence shown here is derived from an EMBL/GenBank/DDBJ whole genome shotgun (WGS) entry which is preliminary data.</text>
</comment>
<keyword evidence="6" id="KW-1185">Reference proteome</keyword>
<dbReference type="PANTHER" id="PTHR35333:SF3">
    <property type="entry name" value="BETA-LACTAMASE-TYPE TRANSPEPTIDASE FOLD CONTAINING PROTEIN"/>
    <property type="match status" value="1"/>
</dbReference>
<dbReference type="Proteomes" id="UP001144352">
    <property type="component" value="Unassembled WGS sequence"/>
</dbReference>
<evidence type="ECO:0000313" key="6">
    <source>
        <dbReference type="Proteomes" id="UP001144352"/>
    </source>
</evidence>
<feature type="domain" description="Beta-lactamase class A catalytic" evidence="4">
    <location>
        <begin position="95"/>
        <end position="305"/>
    </location>
</feature>
<comment type="similarity">
    <text evidence="2">Belongs to the class-A beta-lactamase family.</text>
</comment>
<comment type="catalytic activity">
    <reaction evidence="1">
        <text>a beta-lactam + H2O = a substituted beta-amino acid</text>
        <dbReference type="Rhea" id="RHEA:20401"/>
        <dbReference type="ChEBI" id="CHEBI:15377"/>
        <dbReference type="ChEBI" id="CHEBI:35627"/>
        <dbReference type="ChEBI" id="CHEBI:140347"/>
        <dbReference type="EC" id="3.5.2.6"/>
    </reaction>
</comment>
<dbReference type="AlphaFoldDB" id="A0A9W6G1F0"/>
<dbReference type="GO" id="GO:0030655">
    <property type="term" value="P:beta-lactam antibiotic catabolic process"/>
    <property type="evidence" value="ECO:0007669"/>
    <property type="project" value="InterPro"/>
</dbReference>
<name>A0A9W6G1F0_9BACT</name>
<evidence type="ECO:0000256" key="1">
    <source>
        <dbReference type="ARBA" id="ARBA00001526"/>
    </source>
</evidence>
<organism evidence="5 6">
    <name type="scientific">Geobacter hydrogenophilus</name>
    <dbReference type="NCBI Taxonomy" id="40983"/>
    <lineage>
        <taxon>Bacteria</taxon>
        <taxon>Pseudomonadati</taxon>
        <taxon>Thermodesulfobacteriota</taxon>
        <taxon>Desulfuromonadia</taxon>
        <taxon>Geobacterales</taxon>
        <taxon>Geobacteraceae</taxon>
        <taxon>Geobacter</taxon>
    </lineage>
</organism>
<dbReference type="SUPFAM" id="SSF56601">
    <property type="entry name" value="beta-lactamase/transpeptidase-like"/>
    <property type="match status" value="1"/>
</dbReference>
<gene>
    <name evidence="5" type="ORF">GHYDROH2_21140</name>
</gene>
<evidence type="ECO:0000259" key="4">
    <source>
        <dbReference type="Pfam" id="PF13354"/>
    </source>
</evidence>
<protein>
    <recommendedName>
        <fullName evidence="3">beta-lactamase</fullName>
        <ecNumber evidence="3">3.5.2.6</ecNumber>
    </recommendedName>
</protein>
<dbReference type="EC" id="3.5.2.6" evidence="3"/>
<proteinExistence type="inferred from homology"/>
<dbReference type="EMBL" id="BSDS01000001">
    <property type="protein sequence ID" value="GLI38613.1"/>
    <property type="molecule type" value="Genomic_DNA"/>
</dbReference>
<dbReference type="InterPro" id="IPR012338">
    <property type="entry name" value="Beta-lactam/transpept-like"/>
</dbReference>
<accession>A0A9W6G1F0</accession>
<reference evidence="5" key="1">
    <citation type="submission" date="2022-12" db="EMBL/GenBank/DDBJ databases">
        <title>Reference genome sequencing for broad-spectrum identification of bacterial and archaeal isolates by mass spectrometry.</title>
        <authorList>
            <person name="Sekiguchi Y."/>
            <person name="Tourlousse D.M."/>
        </authorList>
    </citation>
    <scope>NUCLEOTIDE SEQUENCE</scope>
    <source>
        <strain evidence="5">H2</strain>
    </source>
</reference>
<dbReference type="Pfam" id="PF13354">
    <property type="entry name" value="Beta-lactamase2"/>
    <property type="match status" value="1"/>
</dbReference>
<evidence type="ECO:0000256" key="3">
    <source>
        <dbReference type="ARBA" id="ARBA00012865"/>
    </source>
</evidence>
<sequence>MLVARSWKSYLALFALVGGGFAAGLALGYRIFACPPGTRQHSHTHMAGYRFTSPLLDCEIVADRTAGSELQPFRYKVSELIARRTEAGDADHVAMYFRHLESGASFNIDAQEKFIPASLLKIPVMIAWLKRAERDQTVLGRTFRYDGATDWSAPQAIKPRKTLTPHASYTVDDLIFRMIAYSDNNAWRLLLDNIDTRELDAIVADLNVDFDPSQAATDSMSVKAYSSFYRVLYNATYLNREMSEKALRYLSSVDFRDGILGGVPAGVTVASKFGEKTLEESGIRELHEFGIVYHPRGAYLLGIMTKGHDFARLASVIREISRVVYSEVSSQRVMRAE</sequence>
<dbReference type="GO" id="GO:0046677">
    <property type="term" value="P:response to antibiotic"/>
    <property type="evidence" value="ECO:0007669"/>
    <property type="project" value="InterPro"/>
</dbReference>